<feature type="compositionally biased region" description="Pro residues" evidence="1">
    <location>
        <begin position="792"/>
        <end position="801"/>
    </location>
</feature>
<dbReference type="Proteomes" id="UP000218231">
    <property type="component" value="Unassembled WGS sequence"/>
</dbReference>
<feature type="region of interest" description="Disordered" evidence="1">
    <location>
        <begin position="570"/>
        <end position="698"/>
    </location>
</feature>
<proteinExistence type="predicted"/>
<dbReference type="AlphaFoldDB" id="A0A2A2L314"/>
<feature type="compositionally biased region" description="Basic and acidic residues" evidence="1">
    <location>
        <begin position="570"/>
        <end position="580"/>
    </location>
</feature>
<sequence length="801" mass="92230">MTISPPTQKHFDNLQPCKGAFEIGHILPWSLGGSDTLNNLFLQNSEMNCNSGKMEKWLPHFLQVPGRALDMVYFFWKTDSKAYPDRMSMHFRFWLSNDKFGELHLFTENVEGISCKLMKEIEENDLHSDISYHESFVEEFKIDRVAIISHEVEESFEDQITALEESMDDDDFEFPTQEMEFGKIIPKAHYDEDNLQSFHYGEVKLTKDSFVANRHKMSNAEKLEDGDGDGLSIPRNILYNNKLLYELRESKGYQYGDDFGHIQPYWLGGDFKEENIMMQNREVNKILAHTFENKLAHKLSKKLANEDYDEIVVRYIYTLWYADDDSTELIKNRRPIKRRDAYSLKMGDSDDWIDIIFQFENPNSVNLELYKQALKYRTNPFIEFRFKDQITGNFKPRKYPVLVKVTDEDNQEFNTLYCVICKRPRGMGANAYNKMRRHLCLAHDPNARSAVENANKEFTLFQCMYYPNCPRNYACNNLYVLRNHYQGFPRKLKLDKNGDPIVPKKYKGDRKTHNRQFTDEEWAKEKEKCLSRLSETEMKFYKLTMKGAKSSGLSKEEFEEQKKELIDKIMEERGCNKDQDKDEDESEVSSDGSSDVSSKVSSDVSSKVSSDVSSKVSSDGSSEASKEVSSDDSNDVPSKAPSKARSKARSKVPDDDLSEEWSDWSDVSSEVTSEEWIEDSSDDSNEVSSEEWSEDEYEDEDEVGKIIASAAIMCGVLVLALPITIIVDNFIKVAQDEQQAEQQKLDQPNCTRGNIALLAIRYEREGRERWREVEGGGRDSQLVGRAAAGVPGPVPTSIPVS</sequence>
<dbReference type="STRING" id="2018661.A0A2A2L314"/>
<reference evidence="2 3" key="1">
    <citation type="journal article" date="2017" name="Curr. Biol.">
        <title>Genome architecture and evolution of a unichromosomal asexual nematode.</title>
        <authorList>
            <person name="Fradin H."/>
            <person name="Zegar C."/>
            <person name="Gutwein M."/>
            <person name="Lucas J."/>
            <person name="Kovtun M."/>
            <person name="Corcoran D."/>
            <person name="Baugh L.R."/>
            <person name="Kiontke K."/>
            <person name="Gunsalus K."/>
            <person name="Fitch D.H."/>
            <person name="Piano F."/>
        </authorList>
    </citation>
    <scope>NUCLEOTIDE SEQUENCE [LARGE SCALE GENOMIC DNA]</scope>
    <source>
        <strain evidence="2">PF1309</strain>
    </source>
</reference>
<organism evidence="2 3">
    <name type="scientific">Diploscapter pachys</name>
    <dbReference type="NCBI Taxonomy" id="2018661"/>
    <lineage>
        <taxon>Eukaryota</taxon>
        <taxon>Metazoa</taxon>
        <taxon>Ecdysozoa</taxon>
        <taxon>Nematoda</taxon>
        <taxon>Chromadorea</taxon>
        <taxon>Rhabditida</taxon>
        <taxon>Rhabditina</taxon>
        <taxon>Rhabditomorpha</taxon>
        <taxon>Rhabditoidea</taxon>
        <taxon>Rhabditidae</taxon>
        <taxon>Diploscapter</taxon>
    </lineage>
</organism>
<comment type="caution">
    <text evidence="2">The sequence shown here is derived from an EMBL/GenBank/DDBJ whole genome shotgun (WGS) entry which is preliminary data.</text>
</comment>
<evidence type="ECO:0000313" key="3">
    <source>
        <dbReference type="Proteomes" id="UP000218231"/>
    </source>
</evidence>
<dbReference type="EMBL" id="LIAE01007254">
    <property type="protein sequence ID" value="PAV80530.1"/>
    <property type="molecule type" value="Genomic_DNA"/>
</dbReference>
<gene>
    <name evidence="2" type="ORF">WR25_19631</name>
</gene>
<accession>A0A2A2L314</accession>
<name>A0A2A2L314_9BILA</name>
<keyword evidence="3" id="KW-1185">Reference proteome</keyword>
<feature type="region of interest" description="Disordered" evidence="1">
    <location>
        <begin position="772"/>
        <end position="801"/>
    </location>
</feature>
<evidence type="ECO:0000256" key="1">
    <source>
        <dbReference type="SAM" id="MobiDB-lite"/>
    </source>
</evidence>
<feature type="compositionally biased region" description="Acidic residues" evidence="1">
    <location>
        <begin position="672"/>
        <end position="698"/>
    </location>
</feature>
<protein>
    <submittedName>
        <fullName evidence="2">Uncharacterized protein</fullName>
    </submittedName>
</protein>
<dbReference type="EMBL" id="LIAE01007254">
    <property type="protein sequence ID" value="PAV80529.1"/>
    <property type="molecule type" value="Genomic_DNA"/>
</dbReference>
<evidence type="ECO:0000313" key="2">
    <source>
        <dbReference type="EMBL" id="PAV80530.1"/>
    </source>
</evidence>
<feature type="compositionally biased region" description="Low complexity" evidence="1">
    <location>
        <begin position="589"/>
        <end position="623"/>
    </location>
</feature>